<dbReference type="InterPro" id="IPR017455">
    <property type="entry name" value="Znf_FYVE-rel"/>
</dbReference>
<dbReference type="CDD" id="cd00174">
    <property type="entry name" value="SH3"/>
    <property type="match status" value="1"/>
</dbReference>
<keyword evidence="17" id="KW-1185">Reference proteome</keyword>
<evidence type="ECO:0000256" key="5">
    <source>
        <dbReference type="ARBA" id="ARBA00022723"/>
    </source>
</evidence>
<dbReference type="Proteomes" id="UP001165065">
    <property type="component" value="Unassembled WGS sequence"/>
</dbReference>
<keyword evidence="2 10" id="KW-0728">SH3 domain</keyword>
<dbReference type="PROSITE" id="PS50002">
    <property type="entry name" value="SH3"/>
    <property type="match status" value="1"/>
</dbReference>
<keyword evidence="4" id="KW-0344">Guanine-nucleotide releasing factor</keyword>
<keyword evidence="5" id="KW-0479">Metal-binding</keyword>
<dbReference type="SUPFAM" id="SSF57903">
    <property type="entry name" value="FYVE/PHD zinc finger"/>
    <property type="match status" value="1"/>
</dbReference>
<proteinExistence type="predicted"/>
<feature type="region of interest" description="Disordered" evidence="11">
    <location>
        <begin position="78"/>
        <end position="116"/>
    </location>
</feature>
<name>A0A9W7L7W4_9STRA</name>
<dbReference type="InterPro" id="IPR000306">
    <property type="entry name" value="Znf_FYVE"/>
</dbReference>
<protein>
    <submittedName>
        <fullName evidence="16">Uncharacterized protein</fullName>
    </submittedName>
</protein>
<feature type="region of interest" description="Disordered" evidence="11">
    <location>
        <begin position="1166"/>
        <end position="1218"/>
    </location>
</feature>
<keyword evidence="8" id="KW-0206">Cytoskeleton</keyword>
<dbReference type="Pfam" id="PF22697">
    <property type="entry name" value="SOS1_NGEF_PH"/>
    <property type="match status" value="1"/>
</dbReference>
<dbReference type="GO" id="GO:0008270">
    <property type="term" value="F:zinc ion binding"/>
    <property type="evidence" value="ECO:0007669"/>
    <property type="project" value="UniProtKB-KW"/>
</dbReference>
<dbReference type="PANTHER" id="PTHR12673">
    <property type="entry name" value="FACIOGENITAL DYSPLASIA PROTEIN"/>
    <property type="match status" value="1"/>
</dbReference>
<evidence type="ECO:0000256" key="9">
    <source>
        <dbReference type="PROSITE-ProRule" id="PRU00091"/>
    </source>
</evidence>
<evidence type="ECO:0000256" key="2">
    <source>
        <dbReference type="ARBA" id="ARBA00022443"/>
    </source>
</evidence>
<dbReference type="SUPFAM" id="SSF50044">
    <property type="entry name" value="SH3-domain"/>
    <property type="match status" value="1"/>
</dbReference>
<dbReference type="InterPro" id="IPR013083">
    <property type="entry name" value="Znf_RING/FYVE/PHD"/>
</dbReference>
<evidence type="ECO:0000256" key="10">
    <source>
        <dbReference type="PROSITE-ProRule" id="PRU00192"/>
    </source>
</evidence>
<evidence type="ECO:0000256" key="3">
    <source>
        <dbReference type="ARBA" id="ARBA00022490"/>
    </source>
</evidence>
<dbReference type="Pfam" id="PF00621">
    <property type="entry name" value="RhoGEF"/>
    <property type="match status" value="1"/>
</dbReference>
<evidence type="ECO:0000256" key="1">
    <source>
        <dbReference type="ARBA" id="ARBA00004245"/>
    </source>
</evidence>
<reference evidence="17" key="1">
    <citation type="journal article" date="2023" name="Commun. Biol.">
        <title>Genome analysis of Parmales, the sister group of diatoms, reveals the evolutionary specialization of diatoms from phago-mixotrophs to photoautotrophs.</title>
        <authorList>
            <person name="Ban H."/>
            <person name="Sato S."/>
            <person name="Yoshikawa S."/>
            <person name="Yamada K."/>
            <person name="Nakamura Y."/>
            <person name="Ichinomiya M."/>
            <person name="Sato N."/>
            <person name="Blanc-Mathieu R."/>
            <person name="Endo H."/>
            <person name="Kuwata A."/>
            <person name="Ogata H."/>
        </authorList>
    </citation>
    <scope>NUCLEOTIDE SEQUENCE [LARGE SCALE GENOMIC DNA]</scope>
</reference>
<dbReference type="PROSITE" id="PS50010">
    <property type="entry name" value="DH_2"/>
    <property type="match status" value="1"/>
</dbReference>
<dbReference type="GO" id="GO:0005856">
    <property type="term" value="C:cytoskeleton"/>
    <property type="evidence" value="ECO:0007669"/>
    <property type="project" value="UniProtKB-SubCell"/>
</dbReference>
<evidence type="ECO:0000256" key="8">
    <source>
        <dbReference type="ARBA" id="ARBA00023212"/>
    </source>
</evidence>
<feature type="compositionally biased region" description="Polar residues" evidence="11">
    <location>
        <begin position="1131"/>
        <end position="1147"/>
    </location>
</feature>
<dbReference type="Gene3D" id="3.30.40.10">
    <property type="entry name" value="Zinc/RING finger domain, C3HC4 (zinc finger)"/>
    <property type="match status" value="1"/>
</dbReference>
<evidence type="ECO:0000313" key="17">
    <source>
        <dbReference type="Proteomes" id="UP001165065"/>
    </source>
</evidence>
<dbReference type="OrthoDB" id="660555at2759"/>
<evidence type="ECO:0000259" key="12">
    <source>
        <dbReference type="PROSITE" id="PS50002"/>
    </source>
</evidence>
<gene>
    <name evidence="16" type="ORF">TrCOL_g8613</name>
</gene>
<dbReference type="Gene3D" id="2.30.30.40">
    <property type="entry name" value="SH3 Domains"/>
    <property type="match status" value="1"/>
</dbReference>
<feature type="domain" description="FYVE-type" evidence="15">
    <location>
        <begin position="857"/>
        <end position="917"/>
    </location>
</feature>
<dbReference type="GO" id="GO:0005737">
    <property type="term" value="C:cytoplasm"/>
    <property type="evidence" value="ECO:0007669"/>
    <property type="project" value="TreeGrafter"/>
</dbReference>
<evidence type="ECO:0000256" key="4">
    <source>
        <dbReference type="ARBA" id="ARBA00022658"/>
    </source>
</evidence>
<dbReference type="SUPFAM" id="SSF48065">
    <property type="entry name" value="DBL homology domain (DH-domain)"/>
    <property type="match status" value="2"/>
</dbReference>
<dbReference type="CDD" id="cd00065">
    <property type="entry name" value="FYVE_like_SF"/>
    <property type="match status" value="1"/>
</dbReference>
<dbReference type="SUPFAM" id="SSF50729">
    <property type="entry name" value="PH domain-like"/>
    <property type="match status" value="2"/>
</dbReference>
<feature type="domain" description="PH" evidence="13">
    <location>
        <begin position="332"/>
        <end position="430"/>
    </location>
</feature>
<feature type="domain" description="SH3" evidence="12">
    <location>
        <begin position="2"/>
        <end position="66"/>
    </location>
</feature>
<dbReference type="Gene3D" id="1.20.900.10">
    <property type="entry name" value="Dbl homology (DH) domain"/>
    <property type="match status" value="2"/>
</dbReference>
<dbReference type="InterPro" id="IPR011011">
    <property type="entry name" value="Znf_FYVE_PHD"/>
</dbReference>
<evidence type="ECO:0000256" key="11">
    <source>
        <dbReference type="SAM" id="MobiDB-lite"/>
    </source>
</evidence>
<dbReference type="Pfam" id="PF00018">
    <property type="entry name" value="SH3_1"/>
    <property type="match status" value="1"/>
</dbReference>
<accession>A0A9W7L7W4</accession>
<dbReference type="PANTHER" id="PTHR12673:SF159">
    <property type="entry name" value="LD03170P"/>
    <property type="match status" value="1"/>
</dbReference>
<dbReference type="InterPro" id="IPR000219">
    <property type="entry name" value="DH_dom"/>
</dbReference>
<dbReference type="SMART" id="SM00326">
    <property type="entry name" value="SH3"/>
    <property type="match status" value="1"/>
</dbReference>
<dbReference type="AlphaFoldDB" id="A0A9W7L7W4"/>
<organism evidence="16 17">
    <name type="scientific">Triparma columacea</name>
    <dbReference type="NCBI Taxonomy" id="722753"/>
    <lineage>
        <taxon>Eukaryota</taxon>
        <taxon>Sar</taxon>
        <taxon>Stramenopiles</taxon>
        <taxon>Ochrophyta</taxon>
        <taxon>Bolidophyceae</taxon>
        <taxon>Parmales</taxon>
        <taxon>Triparmaceae</taxon>
        <taxon>Triparma</taxon>
    </lineage>
</organism>
<feature type="compositionally biased region" description="Basic and acidic residues" evidence="11">
    <location>
        <begin position="94"/>
        <end position="116"/>
    </location>
</feature>
<keyword evidence="6 9" id="KW-0863">Zinc-finger</keyword>
<dbReference type="PROSITE" id="PS50003">
    <property type="entry name" value="PH_DOMAIN"/>
    <property type="match status" value="2"/>
</dbReference>
<evidence type="ECO:0000256" key="7">
    <source>
        <dbReference type="ARBA" id="ARBA00022833"/>
    </source>
</evidence>
<feature type="region of interest" description="Disordered" evidence="11">
    <location>
        <begin position="1087"/>
        <end position="1152"/>
    </location>
</feature>
<dbReference type="GO" id="GO:0005085">
    <property type="term" value="F:guanyl-nucleotide exchange factor activity"/>
    <property type="evidence" value="ECO:0007669"/>
    <property type="project" value="UniProtKB-KW"/>
</dbReference>
<evidence type="ECO:0000256" key="6">
    <source>
        <dbReference type="ARBA" id="ARBA00022771"/>
    </source>
</evidence>
<dbReference type="InterPro" id="IPR055251">
    <property type="entry name" value="SOS1_NGEF_PH"/>
</dbReference>
<dbReference type="InterPro" id="IPR035899">
    <property type="entry name" value="DBL_dom_sf"/>
</dbReference>
<dbReference type="InterPro" id="IPR001452">
    <property type="entry name" value="SH3_domain"/>
</dbReference>
<sequence length="1218" mass="134461">MALVELFVCTHDYSPSSLDVDGIELSINSGEVIPLISKLPSGWYYGKVASGTKGYFPSTHGKVYKCKVSDLPSVLGSSYFPPTPSTTQEPSSEPQREFEPPPPKFTKEDFKDQSEKQRVDNFTNEILNTRNTEQSYSSTLEALLRTFIADVTKNDSDFKRMLTEDPAIVTLFELYAQIHASSSRFCSSLTNFQTNHSNRSPDTSSQLNTALNEFAGSLLITSQYISTFSEALSSMNKKARKLAKYLRKYPLPLNLSLEQFLSLPQKQTDVYHYTFSKLLALDLSQHNLALTSIMDSISKIYISMDKQETEIELLKIQSQFIGNPPIFKSGRKLILEGDLFRVSEDGKEKQYKFHLFSDALIYSRMLTQDSYKFTRALKLSSSTLNDIPDRLGSNTLNCFEVVFEERKFKIRAHNKATKEAWMSNIEHQISTCRTRRTSSTISASQASSTRSNIAAAAINNSAKLVETKLEDVNMDNLGPRGKVIVRLITEIAYVSQNLSMLNKHVSTPLHIMSKGATGARDNFYTNAKKKGFLSQGASILNGALEQRKLNAQKVALNTKDMSNFFTTMESLNLAAEALLNALVLAGQEAQWGEDTAIGNPLLDNITNYRVEKSLQLYATCLAPATHTLNSSNFTTFVSGLENLLGMKTLPQHLKGIFSDVKERLRVMKELLALTPSTHTDYGKLSLATKAYADMLGRVDGELENQKNYTKLLEIQASMVKTGLVGDSFLDKLATKDRTFLKEGDLVKVCRKKNKTFRFWLFSDELMYGAKYPGTTQFEFHRHIPLSSCSVTNYQGKGESETGLQINSSEKSFVVLNYTKYERDEWFEALDEAIKKARFESGLPESDTIAAAPLWKADSAEKYCSICKCDFTFFKRKHHCRKCGDVVCGDCSRSKEILQELYGWKPVKVCDACKRGEKAITNQISVGNEGVRRANGKVLKAESTFGTTTVSSEIVGHRDSMEEFFQEEQAGARLPPRISSMKGDGLAGAGKNSSARAFTSDPILGGGGYKRPVLMEEKSSELSEDLGAGEEEKEVGEEAVTAVEEEAVTAVVEEAVTKPPPPPKPPVVEVPAAAAASPILTPAEKKIKELGYKPPPPPKRASKPAPLPSENQMVGLLGSIKEGVSLKKTRRASSSSITETNKAGTSTPVRPVNPFLAEISVGASKLKSTADMPVLKKPPTEDGGLMGALSRALASRREFVDSDSSEDEGSDSDGWSDKE</sequence>
<dbReference type="PROSITE" id="PS50178">
    <property type="entry name" value="ZF_FYVE"/>
    <property type="match status" value="1"/>
</dbReference>
<feature type="domain" description="DH" evidence="14">
    <location>
        <begin position="121"/>
        <end position="307"/>
    </location>
</feature>
<comment type="subcellular location">
    <subcellularLocation>
        <location evidence="1">Cytoplasm</location>
        <location evidence="1">Cytoskeleton</location>
    </subcellularLocation>
</comment>
<dbReference type="Gene3D" id="2.30.29.30">
    <property type="entry name" value="Pleckstrin-homology domain (PH domain)/Phosphotyrosine-binding domain (PTB)"/>
    <property type="match status" value="2"/>
</dbReference>
<keyword evidence="7" id="KW-0862">Zinc</keyword>
<keyword evidence="3" id="KW-0963">Cytoplasm</keyword>
<dbReference type="SMART" id="SM00233">
    <property type="entry name" value="PH"/>
    <property type="match status" value="2"/>
</dbReference>
<feature type="domain" description="PH" evidence="13">
    <location>
        <begin position="738"/>
        <end position="834"/>
    </location>
</feature>
<dbReference type="InterPro" id="IPR011993">
    <property type="entry name" value="PH-like_dom_sf"/>
</dbReference>
<feature type="compositionally biased region" description="Acidic residues" evidence="11">
    <location>
        <begin position="1200"/>
        <end position="1210"/>
    </location>
</feature>
<dbReference type="Pfam" id="PF01363">
    <property type="entry name" value="FYVE"/>
    <property type="match status" value="1"/>
</dbReference>
<evidence type="ECO:0000259" key="14">
    <source>
        <dbReference type="PROSITE" id="PS50010"/>
    </source>
</evidence>
<comment type="caution">
    <text evidence="16">The sequence shown here is derived from an EMBL/GenBank/DDBJ whole genome shotgun (WGS) entry which is preliminary data.</text>
</comment>
<evidence type="ECO:0000259" key="15">
    <source>
        <dbReference type="PROSITE" id="PS50178"/>
    </source>
</evidence>
<evidence type="ECO:0000313" key="16">
    <source>
        <dbReference type="EMBL" id="GMI38706.1"/>
    </source>
</evidence>
<dbReference type="EMBL" id="BRYA01000090">
    <property type="protein sequence ID" value="GMI38706.1"/>
    <property type="molecule type" value="Genomic_DNA"/>
</dbReference>
<evidence type="ECO:0000259" key="13">
    <source>
        <dbReference type="PROSITE" id="PS50003"/>
    </source>
</evidence>
<dbReference type="InterPro" id="IPR051092">
    <property type="entry name" value="FYVE_RhoGEF_PH"/>
</dbReference>
<dbReference type="SMART" id="SM00064">
    <property type="entry name" value="FYVE"/>
    <property type="match status" value="1"/>
</dbReference>
<dbReference type="InterPro" id="IPR036028">
    <property type="entry name" value="SH3-like_dom_sf"/>
</dbReference>
<dbReference type="InterPro" id="IPR001849">
    <property type="entry name" value="PH_domain"/>
</dbReference>